<evidence type="ECO:0000256" key="5">
    <source>
        <dbReference type="ARBA" id="ARBA00023136"/>
    </source>
</evidence>
<dbReference type="GO" id="GO:0005886">
    <property type="term" value="C:plasma membrane"/>
    <property type="evidence" value="ECO:0007669"/>
    <property type="project" value="UniProtKB-SubCell"/>
</dbReference>
<evidence type="ECO:0000256" key="4">
    <source>
        <dbReference type="ARBA" id="ARBA00022679"/>
    </source>
</evidence>
<evidence type="ECO:0000256" key="2">
    <source>
        <dbReference type="ARBA" id="ARBA00022475"/>
    </source>
</evidence>
<evidence type="ECO:0000256" key="1">
    <source>
        <dbReference type="ARBA" id="ARBA00004236"/>
    </source>
</evidence>
<comment type="similarity">
    <text evidence="8">Belongs to the glycosyltransferase 2 family. CrtQ subfamily.</text>
</comment>
<gene>
    <name evidence="11" type="ORF">DFJ65_0483</name>
</gene>
<evidence type="ECO:0000259" key="10">
    <source>
        <dbReference type="Pfam" id="PF00535"/>
    </source>
</evidence>
<keyword evidence="4 11" id="KW-0808">Transferase</keyword>
<keyword evidence="5" id="KW-0472">Membrane</keyword>
<accession>A0A3D9UJC1</accession>
<sequence>MGDSLGGCVRDVLVVVPARNEEDLLPPCLDSLEAARSALARTDPHVRVTTVVVLDRCTDASAELVEARSWVHAVRSDAGRVGAARRLGVQQAIALAGGPDPVATWIASTDADSVVPPHWLSRQLELACAGTDLVLGTVLPDAKGVDPGLIDAWHARHVLTDGHPYVHGANLGVRLSTYLQAGGFAELPVHEDVRLVEAIRRDGGAVVSTASAPVVTSGRFEARAPEGFASYLRALADPDLGLPV</sequence>
<name>A0A3D9UJC1_9MICO</name>
<evidence type="ECO:0000256" key="7">
    <source>
        <dbReference type="ARBA" id="ARBA00037904"/>
    </source>
</evidence>
<comment type="caution">
    <text evidence="11">The sequence shown here is derived from an EMBL/GenBank/DDBJ whole genome shotgun (WGS) entry which is preliminary data.</text>
</comment>
<evidence type="ECO:0000313" key="11">
    <source>
        <dbReference type="EMBL" id="REF29532.1"/>
    </source>
</evidence>
<dbReference type="Gene3D" id="3.90.550.10">
    <property type="entry name" value="Spore Coat Polysaccharide Biosynthesis Protein SpsA, Chain A"/>
    <property type="match status" value="1"/>
</dbReference>
<comment type="subcellular location">
    <subcellularLocation>
        <location evidence="1">Cell membrane</location>
    </subcellularLocation>
</comment>
<organism evidence="11 12">
    <name type="scientific">Calidifontibacter indicus</name>
    <dbReference type="NCBI Taxonomy" id="419650"/>
    <lineage>
        <taxon>Bacteria</taxon>
        <taxon>Bacillati</taxon>
        <taxon>Actinomycetota</taxon>
        <taxon>Actinomycetes</taxon>
        <taxon>Micrococcales</taxon>
        <taxon>Dermacoccaceae</taxon>
        <taxon>Calidifontibacter</taxon>
    </lineage>
</organism>
<evidence type="ECO:0000256" key="8">
    <source>
        <dbReference type="ARBA" id="ARBA00038120"/>
    </source>
</evidence>
<reference evidence="11 12" key="1">
    <citation type="submission" date="2018-08" db="EMBL/GenBank/DDBJ databases">
        <title>Sequencing the genomes of 1000 actinobacteria strains.</title>
        <authorList>
            <person name="Klenk H.-P."/>
        </authorList>
    </citation>
    <scope>NUCLEOTIDE SEQUENCE [LARGE SCALE GENOMIC DNA]</scope>
    <source>
        <strain evidence="11 12">DSM 22967</strain>
    </source>
</reference>
<evidence type="ECO:0000256" key="3">
    <source>
        <dbReference type="ARBA" id="ARBA00022676"/>
    </source>
</evidence>
<feature type="domain" description="Glycosyltransferase 2-like" evidence="10">
    <location>
        <begin position="14"/>
        <end position="139"/>
    </location>
</feature>
<comment type="function">
    <text evidence="6">Catalyzes the glycosylation of 4,4'-diaponeurosporenoate, i.e. the esterification of glucose at the C1'' position with the carboxyl group of 4,4'-diaponeurosporenic acid, to form glycosyl-4,4'-diaponeurosporenoate. This is a step in the biosynthesis of staphyloxanthin, an orange pigment present in most staphylococci strains.</text>
</comment>
<proteinExistence type="inferred from homology"/>
<dbReference type="InterPro" id="IPR001173">
    <property type="entry name" value="Glyco_trans_2-like"/>
</dbReference>
<dbReference type="PANTHER" id="PTHR43646">
    <property type="entry name" value="GLYCOSYLTRANSFERASE"/>
    <property type="match status" value="1"/>
</dbReference>
<evidence type="ECO:0000313" key="12">
    <source>
        <dbReference type="Proteomes" id="UP000256253"/>
    </source>
</evidence>
<dbReference type="OrthoDB" id="9777873at2"/>
<dbReference type="InterPro" id="IPR029044">
    <property type="entry name" value="Nucleotide-diphossugar_trans"/>
</dbReference>
<dbReference type="EMBL" id="QTUA01000001">
    <property type="protein sequence ID" value="REF29532.1"/>
    <property type="molecule type" value="Genomic_DNA"/>
</dbReference>
<protein>
    <recommendedName>
        <fullName evidence="9">4,4'-diaponeurosporenoate glycosyltransferase</fullName>
    </recommendedName>
</protein>
<keyword evidence="2" id="KW-1003">Cell membrane</keyword>
<evidence type="ECO:0000256" key="6">
    <source>
        <dbReference type="ARBA" id="ARBA00037281"/>
    </source>
</evidence>
<dbReference type="Proteomes" id="UP000256253">
    <property type="component" value="Unassembled WGS sequence"/>
</dbReference>
<dbReference type="SUPFAM" id="SSF53448">
    <property type="entry name" value="Nucleotide-diphospho-sugar transferases"/>
    <property type="match status" value="1"/>
</dbReference>
<dbReference type="RefSeq" id="WP_115921639.1">
    <property type="nucleotide sequence ID" value="NZ_QTUA01000001.1"/>
</dbReference>
<dbReference type="AlphaFoldDB" id="A0A3D9UJC1"/>
<keyword evidence="12" id="KW-1185">Reference proteome</keyword>
<evidence type="ECO:0000256" key="9">
    <source>
        <dbReference type="ARBA" id="ARBA00040345"/>
    </source>
</evidence>
<keyword evidence="3" id="KW-0328">Glycosyltransferase</keyword>
<dbReference type="Pfam" id="PF00535">
    <property type="entry name" value="Glycos_transf_2"/>
    <property type="match status" value="1"/>
</dbReference>
<comment type="pathway">
    <text evidence="7">Carotenoid biosynthesis; staphyloxanthin biosynthesis; staphyloxanthin from farnesyl diphosphate: step 4/5.</text>
</comment>
<dbReference type="PANTHER" id="PTHR43646:SF2">
    <property type="entry name" value="GLYCOSYLTRANSFERASE 2-LIKE DOMAIN-CONTAINING PROTEIN"/>
    <property type="match status" value="1"/>
</dbReference>
<dbReference type="GO" id="GO:0016757">
    <property type="term" value="F:glycosyltransferase activity"/>
    <property type="evidence" value="ECO:0007669"/>
    <property type="project" value="UniProtKB-KW"/>
</dbReference>